<feature type="compositionally biased region" description="Low complexity" evidence="8">
    <location>
        <begin position="362"/>
        <end position="403"/>
    </location>
</feature>
<proteinExistence type="predicted"/>
<feature type="domain" description="Protein kinase" evidence="10">
    <location>
        <begin position="26"/>
        <end position="273"/>
    </location>
</feature>
<evidence type="ECO:0000256" key="9">
    <source>
        <dbReference type="SAM" id="Phobius"/>
    </source>
</evidence>
<sequence length="448" mass="46508">MPARSVPMHVAMPARDEGDVLVGGRYRLQGPIGSGGTADVFCGVDQVLGRQVAVKVFRAGTDTVTADRFCDEARTLARLSHPALVTVYDAGRHGHGAFMVTELIRGVTLRTRMDAGPLGPVQVTRIGAAISSALDHVHAHSIIHHDVKPSNILLGEEGSPHLADFGLARTAHDQSHCAPDTLVGTLAYMAPEQFLGQGASTASDIYALGVTLLEALTGHREYQGTPVEIGTAHLLRRPRIPEGLPKDLARLLTAMTDQAPQARPDAAAVHHRLQDLARAPRPRTTASAAPAGTATHRSIPRPFAVHAERTPETTQTGAARRGRPVWWGLAGASVAGICALLIGTIAADKNPPATAPSHQQPSASANSEEAAPGESRSAGPAPSLPADAAAPPQPSAAAPSGPGELQAPIGSTGSSPARPGTERPVKGPRTENAKEIPGQAKAKKEKGR</sequence>
<evidence type="ECO:0000256" key="6">
    <source>
        <dbReference type="ARBA" id="ARBA00022840"/>
    </source>
</evidence>
<evidence type="ECO:0000256" key="8">
    <source>
        <dbReference type="SAM" id="MobiDB-lite"/>
    </source>
</evidence>
<comment type="caution">
    <text evidence="11">The sequence shown here is derived from an EMBL/GenBank/DDBJ whole genome shotgun (WGS) entry which is preliminary data.</text>
</comment>
<reference evidence="11" key="1">
    <citation type="submission" date="2020-09" db="EMBL/GenBank/DDBJ databases">
        <title>Whole genome shotgun sequence of Streptomyces xanthophaeus NBRC 12829.</title>
        <authorList>
            <person name="Komaki H."/>
            <person name="Tamura T."/>
        </authorList>
    </citation>
    <scope>NUCLEOTIDE SEQUENCE</scope>
    <source>
        <strain evidence="11">NBRC 12829</strain>
    </source>
</reference>
<dbReference type="Pfam" id="PF00069">
    <property type="entry name" value="Pkinase"/>
    <property type="match status" value="1"/>
</dbReference>
<dbReference type="InterPro" id="IPR011009">
    <property type="entry name" value="Kinase-like_dom_sf"/>
</dbReference>
<dbReference type="Proteomes" id="UP000600026">
    <property type="component" value="Unassembled WGS sequence"/>
</dbReference>
<keyword evidence="9" id="KW-1133">Transmembrane helix</keyword>
<dbReference type="PROSITE" id="PS50011">
    <property type="entry name" value="PROTEIN_KINASE_DOM"/>
    <property type="match status" value="1"/>
</dbReference>
<keyword evidence="6 7" id="KW-0067">ATP-binding</keyword>
<keyword evidence="2 11" id="KW-0723">Serine/threonine-protein kinase</keyword>
<keyword evidence="12" id="KW-1185">Reference proteome</keyword>
<dbReference type="PANTHER" id="PTHR43289:SF6">
    <property type="entry name" value="SERINE_THREONINE-PROTEIN KINASE NEKL-3"/>
    <property type="match status" value="1"/>
</dbReference>
<feature type="binding site" evidence="7">
    <location>
        <position position="55"/>
    </location>
    <ligand>
        <name>ATP</name>
        <dbReference type="ChEBI" id="CHEBI:30616"/>
    </ligand>
</feature>
<dbReference type="PROSITE" id="PS00107">
    <property type="entry name" value="PROTEIN_KINASE_ATP"/>
    <property type="match status" value="1"/>
</dbReference>
<dbReference type="GO" id="GO:0004674">
    <property type="term" value="F:protein serine/threonine kinase activity"/>
    <property type="evidence" value="ECO:0007669"/>
    <property type="project" value="UniProtKB-KW"/>
</dbReference>
<keyword evidence="9" id="KW-0812">Transmembrane</keyword>
<organism evidence="11 12">
    <name type="scientific">Streptomyces xanthophaeus</name>
    <dbReference type="NCBI Taxonomy" id="67385"/>
    <lineage>
        <taxon>Bacteria</taxon>
        <taxon>Bacillati</taxon>
        <taxon>Actinomycetota</taxon>
        <taxon>Actinomycetes</taxon>
        <taxon>Kitasatosporales</taxon>
        <taxon>Streptomycetaceae</taxon>
        <taxon>Streptomyces</taxon>
    </lineage>
</organism>
<accession>A0A919LAR6</accession>
<evidence type="ECO:0000256" key="3">
    <source>
        <dbReference type="ARBA" id="ARBA00022679"/>
    </source>
</evidence>
<dbReference type="InterPro" id="IPR008271">
    <property type="entry name" value="Ser/Thr_kinase_AS"/>
</dbReference>
<evidence type="ECO:0000256" key="2">
    <source>
        <dbReference type="ARBA" id="ARBA00022527"/>
    </source>
</evidence>
<dbReference type="Gene3D" id="3.30.200.20">
    <property type="entry name" value="Phosphorylase Kinase, domain 1"/>
    <property type="match status" value="1"/>
</dbReference>
<name>A0A919LAR6_9ACTN</name>
<dbReference type="InterPro" id="IPR017441">
    <property type="entry name" value="Protein_kinase_ATP_BS"/>
</dbReference>
<feature type="compositionally biased region" description="Low complexity" evidence="8">
    <location>
        <begin position="277"/>
        <end position="295"/>
    </location>
</feature>
<feature type="compositionally biased region" description="Basic and acidic residues" evidence="8">
    <location>
        <begin position="420"/>
        <end position="434"/>
    </location>
</feature>
<dbReference type="GO" id="GO:0005524">
    <property type="term" value="F:ATP binding"/>
    <property type="evidence" value="ECO:0007669"/>
    <property type="project" value="UniProtKB-UniRule"/>
</dbReference>
<evidence type="ECO:0000259" key="10">
    <source>
        <dbReference type="PROSITE" id="PS50011"/>
    </source>
</evidence>
<dbReference type="PROSITE" id="PS00108">
    <property type="entry name" value="PROTEIN_KINASE_ST"/>
    <property type="match status" value="1"/>
</dbReference>
<evidence type="ECO:0000256" key="7">
    <source>
        <dbReference type="PROSITE-ProRule" id="PRU10141"/>
    </source>
</evidence>
<feature type="transmembrane region" description="Helical" evidence="9">
    <location>
        <begin position="325"/>
        <end position="347"/>
    </location>
</feature>
<keyword evidence="5 11" id="KW-0418">Kinase</keyword>
<keyword evidence="9" id="KW-0472">Membrane</keyword>
<dbReference type="EC" id="2.7.11.1" evidence="1"/>
<protein>
    <recommendedName>
        <fullName evidence="1">non-specific serine/threonine protein kinase</fullName>
        <ecNumber evidence="1">2.7.11.1</ecNumber>
    </recommendedName>
</protein>
<dbReference type="SMART" id="SM00220">
    <property type="entry name" value="S_TKc"/>
    <property type="match status" value="1"/>
</dbReference>
<gene>
    <name evidence="11" type="ORF">Sxan_03190</name>
</gene>
<dbReference type="CDD" id="cd14014">
    <property type="entry name" value="STKc_PknB_like"/>
    <property type="match status" value="1"/>
</dbReference>
<dbReference type="InterPro" id="IPR000719">
    <property type="entry name" value="Prot_kinase_dom"/>
</dbReference>
<dbReference type="PANTHER" id="PTHR43289">
    <property type="entry name" value="MITOGEN-ACTIVATED PROTEIN KINASE KINASE KINASE 20-RELATED"/>
    <property type="match status" value="1"/>
</dbReference>
<evidence type="ECO:0000313" key="12">
    <source>
        <dbReference type="Proteomes" id="UP000600026"/>
    </source>
</evidence>
<evidence type="ECO:0000256" key="1">
    <source>
        <dbReference type="ARBA" id="ARBA00012513"/>
    </source>
</evidence>
<dbReference type="Gene3D" id="1.10.510.10">
    <property type="entry name" value="Transferase(Phosphotransferase) domain 1"/>
    <property type="match status" value="1"/>
</dbReference>
<evidence type="ECO:0000256" key="5">
    <source>
        <dbReference type="ARBA" id="ARBA00022777"/>
    </source>
</evidence>
<dbReference type="SUPFAM" id="SSF56112">
    <property type="entry name" value="Protein kinase-like (PK-like)"/>
    <property type="match status" value="1"/>
</dbReference>
<dbReference type="AlphaFoldDB" id="A0A919LAR6"/>
<evidence type="ECO:0000256" key="4">
    <source>
        <dbReference type="ARBA" id="ARBA00022741"/>
    </source>
</evidence>
<feature type="region of interest" description="Disordered" evidence="8">
    <location>
        <begin position="275"/>
        <end position="319"/>
    </location>
</feature>
<keyword evidence="3" id="KW-0808">Transferase</keyword>
<keyword evidence="4 7" id="KW-0547">Nucleotide-binding</keyword>
<evidence type="ECO:0000313" key="11">
    <source>
        <dbReference type="EMBL" id="GHI82955.1"/>
    </source>
</evidence>
<dbReference type="EMBL" id="BNEE01000003">
    <property type="protein sequence ID" value="GHI82955.1"/>
    <property type="molecule type" value="Genomic_DNA"/>
</dbReference>
<feature type="region of interest" description="Disordered" evidence="8">
    <location>
        <begin position="351"/>
        <end position="448"/>
    </location>
</feature>